<feature type="chain" id="PRO_5041965944" evidence="1">
    <location>
        <begin position="17"/>
        <end position="95"/>
    </location>
</feature>
<evidence type="ECO:0000256" key="1">
    <source>
        <dbReference type="SAM" id="SignalP"/>
    </source>
</evidence>
<dbReference type="AlphaFoldDB" id="A0AAE0JMI5"/>
<gene>
    <name evidence="2" type="ORF">B0H65DRAFT_4711</name>
</gene>
<organism evidence="2 3">
    <name type="scientific">Neurospora tetraspora</name>
    <dbReference type="NCBI Taxonomy" id="94610"/>
    <lineage>
        <taxon>Eukaryota</taxon>
        <taxon>Fungi</taxon>
        <taxon>Dikarya</taxon>
        <taxon>Ascomycota</taxon>
        <taxon>Pezizomycotina</taxon>
        <taxon>Sordariomycetes</taxon>
        <taxon>Sordariomycetidae</taxon>
        <taxon>Sordariales</taxon>
        <taxon>Sordariaceae</taxon>
        <taxon>Neurospora</taxon>
    </lineage>
</organism>
<evidence type="ECO:0000313" key="3">
    <source>
        <dbReference type="Proteomes" id="UP001278500"/>
    </source>
</evidence>
<dbReference type="EMBL" id="JAUEPP010000001">
    <property type="protein sequence ID" value="KAK3354222.1"/>
    <property type="molecule type" value="Genomic_DNA"/>
</dbReference>
<reference evidence="2" key="1">
    <citation type="journal article" date="2023" name="Mol. Phylogenet. Evol.">
        <title>Genome-scale phylogeny and comparative genomics of the fungal order Sordariales.</title>
        <authorList>
            <person name="Hensen N."/>
            <person name="Bonometti L."/>
            <person name="Westerberg I."/>
            <person name="Brannstrom I.O."/>
            <person name="Guillou S."/>
            <person name="Cros-Aarteil S."/>
            <person name="Calhoun S."/>
            <person name="Haridas S."/>
            <person name="Kuo A."/>
            <person name="Mondo S."/>
            <person name="Pangilinan J."/>
            <person name="Riley R."/>
            <person name="LaButti K."/>
            <person name="Andreopoulos B."/>
            <person name="Lipzen A."/>
            <person name="Chen C."/>
            <person name="Yan M."/>
            <person name="Daum C."/>
            <person name="Ng V."/>
            <person name="Clum A."/>
            <person name="Steindorff A."/>
            <person name="Ohm R.A."/>
            <person name="Martin F."/>
            <person name="Silar P."/>
            <person name="Natvig D.O."/>
            <person name="Lalanne C."/>
            <person name="Gautier V."/>
            <person name="Ament-Velasquez S.L."/>
            <person name="Kruys A."/>
            <person name="Hutchinson M.I."/>
            <person name="Powell A.J."/>
            <person name="Barry K."/>
            <person name="Miller A.N."/>
            <person name="Grigoriev I.V."/>
            <person name="Debuchy R."/>
            <person name="Gladieux P."/>
            <person name="Hiltunen Thoren M."/>
            <person name="Johannesson H."/>
        </authorList>
    </citation>
    <scope>NUCLEOTIDE SEQUENCE</scope>
    <source>
        <strain evidence="2">CBS 560.94</strain>
    </source>
</reference>
<proteinExistence type="predicted"/>
<keyword evidence="1" id="KW-0732">Signal</keyword>
<evidence type="ECO:0000313" key="2">
    <source>
        <dbReference type="EMBL" id="KAK3354222.1"/>
    </source>
</evidence>
<accession>A0AAE0JMI5</accession>
<comment type="caution">
    <text evidence="2">The sequence shown here is derived from an EMBL/GenBank/DDBJ whole genome shotgun (WGS) entry which is preliminary data.</text>
</comment>
<feature type="signal peptide" evidence="1">
    <location>
        <begin position="1"/>
        <end position="16"/>
    </location>
</feature>
<protein>
    <submittedName>
        <fullName evidence="2">Uncharacterized protein</fullName>
    </submittedName>
</protein>
<dbReference type="RefSeq" id="XP_062685600.1">
    <property type="nucleotide sequence ID" value="XM_062827076.1"/>
</dbReference>
<dbReference type="GeneID" id="87864230"/>
<sequence length="95" mass="10772">MSWLSVSISIDSCLLACMHCQQEELVALVGATYVVYREATKGWGELWKWKISSHLIQIPAYSYMTIQVIRSQEAGTNRFSITSPIHQHMNPNTSV</sequence>
<keyword evidence="3" id="KW-1185">Reference proteome</keyword>
<reference evidence="2" key="2">
    <citation type="submission" date="2023-06" db="EMBL/GenBank/DDBJ databases">
        <authorList>
            <consortium name="Lawrence Berkeley National Laboratory"/>
            <person name="Haridas S."/>
            <person name="Hensen N."/>
            <person name="Bonometti L."/>
            <person name="Westerberg I."/>
            <person name="Brannstrom I.O."/>
            <person name="Guillou S."/>
            <person name="Cros-Aarteil S."/>
            <person name="Calhoun S."/>
            <person name="Kuo A."/>
            <person name="Mondo S."/>
            <person name="Pangilinan J."/>
            <person name="Riley R."/>
            <person name="Labutti K."/>
            <person name="Andreopoulos B."/>
            <person name="Lipzen A."/>
            <person name="Chen C."/>
            <person name="Yanf M."/>
            <person name="Daum C."/>
            <person name="Ng V."/>
            <person name="Clum A."/>
            <person name="Steindorff A."/>
            <person name="Ohm R."/>
            <person name="Martin F."/>
            <person name="Silar P."/>
            <person name="Natvig D."/>
            <person name="Lalanne C."/>
            <person name="Gautier V."/>
            <person name="Ament-Velasquez S.L."/>
            <person name="Kruys A."/>
            <person name="Hutchinson M.I."/>
            <person name="Powell A.J."/>
            <person name="Barry K."/>
            <person name="Miller A.N."/>
            <person name="Grigoriev I.V."/>
            <person name="Debuchy R."/>
            <person name="Gladieux P."/>
            <person name="Thoren M.H."/>
            <person name="Johannesson H."/>
        </authorList>
    </citation>
    <scope>NUCLEOTIDE SEQUENCE</scope>
    <source>
        <strain evidence="2">CBS 560.94</strain>
    </source>
</reference>
<name>A0AAE0JMI5_9PEZI</name>
<dbReference type="Proteomes" id="UP001278500">
    <property type="component" value="Unassembled WGS sequence"/>
</dbReference>